<evidence type="ECO:0000259" key="1">
    <source>
        <dbReference type="SMART" id="SM00849"/>
    </source>
</evidence>
<dbReference type="Proteomes" id="UP000271624">
    <property type="component" value="Unassembled WGS sequence"/>
</dbReference>
<reference evidence="2" key="1">
    <citation type="submission" date="2018-12" db="EMBL/GenBank/DDBJ databases">
        <authorList>
            <person name="Will S."/>
            <person name="Neumann-Schaal M."/>
            <person name="Henke P."/>
        </authorList>
    </citation>
    <scope>NUCLEOTIDE SEQUENCE</scope>
    <source>
        <strain evidence="2">PCC 7102</strain>
    </source>
</reference>
<feature type="domain" description="Metallo-beta-lactamase" evidence="1">
    <location>
        <begin position="7"/>
        <end position="178"/>
    </location>
</feature>
<proteinExistence type="predicted"/>
<dbReference type="OrthoDB" id="507726at2"/>
<dbReference type="Gene3D" id="3.60.15.10">
    <property type="entry name" value="Ribonuclease Z/Hydroxyacylglutathione hydrolase-like"/>
    <property type="match status" value="1"/>
</dbReference>
<reference evidence="2" key="2">
    <citation type="journal article" date="2019" name="Genome Biol. Evol.">
        <title>Day and night: Metabolic profiles and evolutionary relationships of six axenic non-marine cyanobacteria.</title>
        <authorList>
            <person name="Will S.E."/>
            <person name="Henke P."/>
            <person name="Boedeker C."/>
            <person name="Huang S."/>
            <person name="Brinkmann H."/>
            <person name="Rohde M."/>
            <person name="Jarek M."/>
            <person name="Friedl T."/>
            <person name="Seufert S."/>
            <person name="Schumacher M."/>
            <person name="Overmann J."/>
            <person name="Neumann-Schaal M."/>
            <person name="Petersen J."/>
        </authorList>
    </citation>
    <scope>NUCLEOTIDE SEQUENCE [LARGE SCALE GENOMIC DNA]</scope>
    <source>
        <strain evidence="2">PCC 7102</strain>
    </source>
</reference>
<dbReference type="PANTHER" id="PTHR36142:SF2">
    <property type="entry name" value="METALLO-HYDROLASE_OXIDOREDUCTASE SUPERFAMILY PROTEIN"/>
    <property type="match status" value="1"/>
</dbReference>
<comment type="caution">
    <text evidence="2">The sequence shown here is derived from an EMBL/GenBank/DDBJ whole genome shotgun (WGS) entry which is preliminary data.</text>
</comment>
<dbReference type="InterPro" id="IPR036866">
    <property type="entry name" value="RibonucZ/Hydroxyglut_hydro"/>
</dbReference>
<dbReference type="EMBL" id="RSCL01000028">
    <property type="protein sequence ID" value="RUS98615.1"/>
    <property type="molecule type" value="Genomic_DNA"/>
</dbReference>
<protein>
    <recommendedName>
        <fullName evidence="1">Metallo-beta-lactamase domain-containing protein</fullName>
    </recommendedName>
</protein>
<dbReference type="SUPFAM" id="SSF56281">
    <property type="entry name" value="Metallo-hydrolase/oxidoreductase"/>
    <property type="match status" value="1"/>
</dbReference>
<gene>
    <name evidence="2" type="ORF">DSM106972_080010</name>
</gene>
<keyword evidence="3" id="KW-1185">Reference proteome</keyword>
<dbReference type="Pfam" id="PF13483">
    <property type="entry name" value="Lactamase_B_3"/>
    <property type="match status" value="1"/>
</dbReference>
<sequence length="258" mass="28121">MYLTWLDSNSWLIEIADLKILVDPWLVGPLVFGNAPWFFKGERTQQRSIPEKIDLILLSQGLEDHAHPPTLEKLDRGIPVIASVNAAKVVSKLGYTKITTLAHGESFTFADKVTIIATPGSPIGPMLTENGYVLVDTINQTSLYYEPHGYHSPTLKELTPIDVVITPIIDIEIVLFGSFIKGVSSALELIEWLKPQVIINTAAGGDVKFDGLLASALRAKGGAAELRNLLAQKNLSTKVIEVAPGKRFEVELARAIGT</sequence>
<accession>A0A433UXM9</accession>
<dbReference type="AlphaFoldDB" id="A0A433UXM9"/>
<dbReference type="RefSeq" id="WP_127086064.1">
    <property type="nucleotide sequence ID" value="NZ_RSCL01000028.1"/>
</dbReference>
<dbReference type="InterPro" id="IPR001279">
    <property type="entry name" value="Metallo-B-lactamas"/>
</dbReference>
<evidence type="ECO:0000313" key="3">
    <source>
        <dbReference type="Proteomes" id="UP000271624"/>
    </source>
</evidence>
<evidence type="ECO:0000313" key="2">
    <source>
        <dbReference type="EMBL" id="RUS98615.1"/>
    </source>
</evidence>
<dbReference type="PANTHER" id="PTHR36142">
    <property type="entry name" value="METALLO-HYDROLASE/OXIDOREDUCTASE SUPERFAMILY PROTEIN"/>
    <property type="match status" value="1"/>
</dbReference>
<name>A0A433UXM9_9CYAN</name>
<organism evidence="2 3">
    <name type="scientific">Dulcicalothrix desertica PCC 7102</name>
    <dbReference type="NCBI Taxonomy" id="232991"/>
    <lineage>
        <taxon>Bacteria</taxon>
        <taxon>Bacillati</taxon>
        <taxon>Cyanobacteriota</taxon>
        <taxon>Cyanophyceae</taxon>
        <taxon>Nostocales</taxon>
        <taxon>Calotrichaceae</taxon>
        <taxon>Dulcicalothrix</taxon>
    </lineage>
</organism>
<dbReference type="SMART" id="SM00849">
    <property type="entry name" value="Lactamase_B"/>
    <property type="match status" value="1"/>
</dbReference>